<sequence>MASSFAEKKTLLFRRLKYMLRRPKPPMLAAPFNGPVVVVGSAPVSHIPVDFDRTFRVITINGSQAVTRKWGIAVPDITFMQYRQLDGLNTNALEVRRVLRGERTGMLYVLLWRKGMKSLNEHLKAFDFSYDRVQIVNRYERIALVEKVCGLQVFELDAMSKCSNGVIAVLFALLNGATDVIISGINPNSTGHVYNQENLSRLHVQMDSEMLLALVRQGYPVYTADPEVAQSVGLPLWKGKATATNLTASTGAAEHMR</sequence>
<dbReference type="EMBL" id="PGGN01000002">
    <property type="protein sequence ID" value="PSH58506.1"/>
    <property type="molecule type" value="Genomic_DNA"/>
</dbReference>
<accession>A0A2P7AWB4</accession>
<name>A0A2P7AWB4_9HYPH</name>
<evidence type="ECO:0000313" key="2">
    <source>
        <dbReference type="Proteomes" id="UP000241158"/>
    </source>
</evidence>
<dbReference type="AlphaFoldDB" id="A0A2P7AWB4"/>
<organism evidence="1 2">
    <name type="scientific">Phyllobacterium endophyticum</name>
    <dbReference type="NCBI Taxonomy" id="1149773"/>
    <lineage>
        <taxon>Bacteria</taxon>
        <taxon>Pseudomonadati</taxon>
        <taxon>Pseudomonadota</taxon>
        <taxon>Alphaproteobacteria</taxon>
        <taxon>Hyphomicrobiales</taxon>
        <taxon>Phyllobacteriaceae</taxon>
        <taxon>Phyllobacterium</taxon>
    </lineage>
</organism>
<dbReference type="Proteomes" id="UP000241158">
    <property type="component" value="Unassembled WGS sequence"/>
</dbReference>
<dbReference type="RefSeq" id="WP_106716948.1">
    <property type="nucleotide sequence ID" value="NZ_JACHXT010000001.1"/>
</dbReference>
<keyword evidence="2" id="KW-1185">Reference proteome</keyword>
<protein>
    <submittedName>
        <fullName evidence="1">Membrane-anchored protein</fullName>
    </submittedName>
</protein>
<gene>
    <name evidence="1" type="ORF">CU100_13020</name>
</gene>
<comment type="caution">
    <text evidence="1">The sequence shown here is derived from an EMBL/GenBank/DDBJ whole genome shotgun (WGS) entry which is preliminary data.</text>
</comment>
<proteinExistence type="predicted"/>
<dbReference type="OrthoDB" id="7769278at2"/>
<evidence type="ECO:0000313" key="1">
    <source>
        <dbReference type="EMBL" id="PSH58506.1"/>
    </source>
</evidence>
<reference evidence="2" key="1">
    <citation type="submission" date="2017-11" db="EMBL/GenBank/DDBJ databases">
        <authorList>
            <person name="Kuznetsova I."/>
            <person name="Sazanova A."/>
            <person name="Chirak E."/>
            <person name="Safronova V."/>
            <person name="Willems A."/>
        </authorList>
    </citation>
    <scope>NUCLEOTIDE SEQUENCE [LARGE SCALE GENOMIC DNA]</scope>
    <source>
        <strain evidence="2">PEPV15</strain>
    </source>
</reference>